<gene>
    <name evidence="1" type="ORF">OUZ56_009913</name>
</gene>
<accession>A0ABR0AHG5</accession>
<proteinExistence type="predicted"/>
<reference evidence="1 2" key="1">
    <citation type="journal article" date="2023" name="Nucleic Acids Res.">
        <title>The hologenome of Daphnia magna reveals possible DNA methylation and microbiome-mediated evolution of the host genome.</title>
        <authorList>
            <person name="Chaturvedi A."/>
            <person name="Li X."/>
            <person name="Dhandapani V."/>
            <person name="Marshall H."/>
            <person name="Kissane S."/>
            <person name="Cuenca-Cambronero M."/>
            <person name="Asole G."/>
            <person name="Calvet F."/>
            <person name="Ruiz-Romero M."/>
            <person name="Marangio P."/>
            <person name="Guigo R."/>
            <person name="Rago D."/>
            <person name="Mirbahai L."/>
            <person name="Eastwood N."/>
            <person name="Colbourne J.K."/>
            <person name="Zhou J."/>
            <person name="Mallon E."/>
            <person name="Orsini L."/>
        </authorList>
    </citation>
    <scope>NUCLEOTIDE SEQUENCE [LARGE SCALE GENOMIC DNA]</scope>
    <source>
        <strain evidence="1">LRV0_1</strain>
    </source>
</reference>
<comment type="caution">
    <text evidence="1">The sequence shown here is derived from an EMBL/GenBank/DDBJ whole genome shotgun (WGS) entry which is preliminary data.</text>
</comment>
<protein>
    <submittedName>
        <fullName evidence="1">Uncharacterized protein</fullName>
    </submittedName>
</protein>
<dbReference type="EMBL" id="JAOYFB010000037">
    <property type="protein sequence ID" value="KAK4024490.1"/>
    <property type="molecule type" value="Genomic_DNA"/>
</dbReference>
<evidence type="ECO:0000313" key="1">
    <source>
        <dbReference type="EMBL" id="KAK4024490.1"/>
    </source>
</evidence>
<organism evidence="1 2">
    <name type="scientific">Daphnia magna</name>
    <dbReference type="NCBI Taxonomy" id="35525"/>
    <lineage>
        <taxon>Eukaryota</taxon>
        <taxon>Metazoa</taxon>
        <taxon>Ecdysozoa</taxon>
        <taxon>Arthropoda</taxon>
        <taxon>Crustacea</taxon>
        <taxon>Branchiopoda</taxon>
        <taxon>Diplostraca</taxon>
        <taxon>Cladocera</taxon>
        <taxon>Anomopoda</taxon>
        <taxon>Daphniidae</taxon>
        <taxon>Daphnia</taxon>
    </lineage>
</organism>
<evidence type="ECO:0000313" key="2">
    <source>
        <dbReference type="Proteomes" id="UP001234178"/>
    </source>
</evidence>
<dbReference type="Proteomes" id="UP001234178">
    <property type="component" value="Unassembled WGS sequence"/>
</dbReference>
<keyword evidence="2" id="KW-1185">Reference proteome</keyword>
<sequence length="245" mass="28227">MMDRFLEGLSFDVQTRLKYKEFATFEKLVEKAEMTAMAVEEVQVRSRLNAFQAKYVKPNRELTKVNEALDRLSIQVESNTHQKHLEENMEKMQRQLSTRRNFIYRVPEIDHFQETENLFVISKSLRIPPNSTNFLETREEETHPVNPLNTCHFVRCCNIPSGLSLEPYISTTPNRSLRVVAVNGTDKTIFLPSFTVLGTLRISRPSRKPVETMASISVALVPINTTAVESALPDIDEENKDNLRR</sequence>
<name>A0ABR0AHG5_9CRUS</name>